<dbReference type="GO" id="GO:0009425">
    <property type="term" value="C:bacterial-type flagellum basal body"/>
    <property type="evidence" value="ECO:0007669"/>
    <property type="project" value="UniProtKB-SubCell"/>
</dbReference>
<dbReference type="Pfam" id="PF01311">
    <property type="entry name" value="Bac_export_1"/>
    <property type="match status" value="1"/>
</dbReference>
<dbReference type="PRINTS" id="PR00953">
    <property type="entry name" value="TYPE3IMRPROT"/>
</dbReference>
<evidence type="ECO:0000256" key="10">
    <source>
        <dbReference type="RuleBase" id="RU362071"/>
    </source>
</evidence>
<organism evidence="11 12">
    <name type="scientific">Desulfoglaeba alkanexedens ALDC</name>
    <dbReference type="NCBI Taxonomy" id="980445"/>
    <lineage>
        <taxon>Bacteria</taxon>
        <taxon>Pseudomonadati</taxon>
        <taxon>Thermodesulfobacteriota</taxon>
        <taxon>Syntrophobacteria</taxon>
        <taxon>Syntrophobacterales</taxon>
        <taxon>Syntrophobacteraceae</taxon>
        <taxon>Desulfoglaeba</taxon>
    </lineage>
</organism>
<feature type="transmembrane region" description="Helical" evidence="10">
    <location>
        <begin position="242"/>
        <end position="261"/>
    </location>
</feature>
<proteinExistence type="inferred from homology"/>
<accession>A0A4P8L4P5</accession>
<evidence type="ECO:0000256" key="2">
    <source>
        <dbReference type="ARBA" id="ARBA00009772"/>
    </source>
</evidence>
<dbReference type="InterPro" id="IPR002010">
    <property type="entry name" value="T3SS_IM_R"/>
</dbReference>
<dbReference type="InterPro" id="IPR006303">
    <property type="entry name" value="FliR"/>
</dbReference>
<dbReference type="AlphaFoldDB" id="A0A4P8L4P5"/>
<evidence type="ECO:0000256" key="7">
    <source>
        <dbReference type="ARBA" id="ARBA00023136"/>
    </source>
</evidence>
<evidence type="ECO:0000256" key="9">
    <source>
        <dbReference type="NCBIfam" id="TIGR01400"/>
    </source>
</evidence>
<evidence type="ECO:0000256" key="1">
    <source>
        <dbReference type="ARBA" id="ARBA00002578"/>
    </source>
</evidence>
<keyword evidence="5 10" id="KW-0812">Transmembrane</keyword>
<feature type="transmembrane region" description="Helical" evidence="10">
    <location>
        <begin position="210"/>
        <end position="235"/>
    </location>
</feature>
<evidence type="ECO:0000256" key="3">
    <source>
        <dbReference type="ARBA" id="ARBA00021717"/>
    </source>
</evidence>
<evidence type="ECO:0000256" key="5">
    <source>
        <dbReference type="ARBA" id="ARBA00022692"/>
    </source>
</evidence>
<reference evidence="11 12" key="2">
    <citation type="submission" date="2019-05" db="EMBL/GenBank/DDBJ databases">
        <authorList>
            <person name="Suflita J.M."/>
            <person name="Marks C.R."/>
        </authorList>
    </citation>
    <scope>NUCLEOTIDE SEQUENCE [LARGE SCALE GENOMIC DNA]</scope>
    <source>
        <strain evidence="11 12">ALDC</strain>
    </source>
</reference>
<protein>
    <recommendedName>
        <fullName evidence="3 9">Flagellar biosynthetic protein FliR</fullName>
    </recommendedName>
</protein>
<feature type="transmembrane region" description="Helical" evidence="10">
    <location>
        <begin position="40"/>
        <end position="59"/>
    </location>
</feature>
<dbReference type="PANTHER" id="PTHR30065">
    <property type="entry name" value="FLAGELLAR BIOSYNTHETIC PROTEIN FLIR"/>
    <property type="match status" value="1"/>
</dbReference>
<dbReference type="OrthoDB" id="9797790at2"/>
<keyword evidence="4 10" id="KW-1003">Cell membrane</keyword>
<keyword evidence="6 10" id="KW-1133">Transmembrane helix</keyword>
<dbReference type="NCBIfam" id="TIGR01400">
    <property type="entry name" value="fliR"/>
    <property type="match status" value="1"/>
</dbReference>
<dbReference type="Proteomes" id="UP000298602">
    <property type="component" value="Chromosome"/>
</dbReference>
<feature type="transmembrane region" description="Helical" evidence="10">
    <location>
        <begin position="159"/>
        <end position="182"/>
    </location>
</feature>
<evidence type="ECO:0000256" key="4">
    <source>
        <dbReference type="ARBA" id="ARBA00022475"/>
    </source>
</evidence>
<comment type="function">
    <text evidence="1 10">Role in flagellar biosynthesis.</text>
</comment>
<name>A0A4P8L4P5_9BACT</name>
<dbReference type="PANTHER" id="PTHR30065:SF1">
    <property type="entry name" value="SURFACE PRESENTATION OF ANTIGENS PROTEIN SPAR"/>
    <property type="match status" value="1"/>
</dbReference>
<keyword evidence="12" id="KW-1185">Reference proteome</keyword>
<evidence type="ECO:0000313" key="12">
    <source>
        <dbReference type="Proteomes" id="UP000298602"/>
    </source>
</evidence>
<keyword evidence="7 10" id="KW-0472">Membrane</keyword>
<evidence type="ECO:0000256" key="8">
    <source>
        <dbReference type="ARBA" id="ARBA00023143"/>
    </source>
</evidence>
<evidence type="ECO:0000256" key="6">
    <source>
        <dbReference type="ARBA" id="ARBA00022989"/>
    </source>
</evidence>
<keyword evidence="11" id="KW-0969">Cilium</keyword>
<comment type="subcellular location">
    <subcellularLocation>
        <location evidence="10">Cell membrane</location>
        <topology evidence="10">Multi-pass membrane protein</topology>
    </subcellularLocation>
    <subcellularLocation>
        <location evidence="10">Bacterial flagellum basal body</location>
    </subcellularLocation>
</comment>
<dbReference type="GO" id="GO:0005886">
    <property type="term" value="C:plasma membrane"/>
    <property type="evidence" value="ECO:0007669"/>
    <property type="project" value="UniProtKB-SubCell"/>
</dbReference>
<dbReference type="KEGG" id="dax:FDQ92_11285"/>
<keyword evidence="11" id="KW-0966">Cell projection</keyword>
<keyword evidence="11" id="KW-0282">Flagellum</keyword>
<comment type="similarity">
    <text evidence="2 10">Belongs to the FliR/MopE/SpaR family.</text>
</comment>
<evidence type="ECO:0000313" key="11">
    <source>
        <dbReference type="EMBL" id="QCQ22703.1"/>
    </source>
</evidence>
<dbReference type="GO" id="GO:0006605">
    <property type="term" value="P:protein targeting"/>
    <property type="evidence" value="ECO:0007669"/>
    <property type="project" value="UniProtKB-UniRule"/>
</dbReference>
<sequence>MSRGRYFKTCPIGSDRHRRSGIRETVACGRQTVVFTIDPIQVRLLLAVLLRLSLTFFLLPIFRTRAVPNHVKVLAVVSLAFMLFPLVRGELEPLPLNPAGLARAVIGEILLGTVFALSMHLILGAFQMAGQLITFQMGLGFAQVVDPQYGTQEVLFSQWLQVIATLIFFSMDGHLVILKALVESFRTIPLGGFLADARLYGKVLALSTQMFLIAVKIAAPVTAVLLITQAGLGIIAKFSPQINVLIVSLPLTIVLGLFFTLSSLPSWGHAVGLYLKTLFRFFQALQM</sequence>
<feature type="transmembrane region" description="Helical" evidence="10">
    <location>
        <begin position="71"/>
        <end position="88"/>
    </location>
</feature>
<gene>
    <name evidence="11" type="primary">fliR</name>
    <name evidence="11" type="ORF">FDQ92_11285</name>
</gene>
<dbReference type="EMBL" id="CP040098">
    <property type="protein sequence ID" value="QCQ22703.1"/>
    <property type="molecule type" value="Genomic_DNA"/>
</dbReference>
<reference evidence="11 12" key="1">
    <citation type="submission" date="2019-05" db="EMBL/GenBank/DDBJ databases">
        <title>The Complete Genome Sequence of the n-alkane-degrading Desulfoglaeba alkanexedens ALDC reveals multiple alkylsuccinate synthase gene clusters.</title>
        <authorList>
            <person name="Callaghan A.V."/>
            <person name="Davidova I.A."/>
            <person name="Duncan K.E."/>
            <person name="Morris B."/>
            <person name="McInerney M.J."/>
        </authorList>
    </citation>
    <scope>NUCLEOTIDE SEQUENCE [LARGE SCALE GENOMIC DNA]</scope>
    <source>
        <strain evidence="11 12">ALDC</strain>
    </source>
</reference>
<feature type="transmembrane region" description="Helical" evidence="10">
    <location>
        <begin position="100"/>
        <end position="123"/>
    </location>
</feature>
<dbReference type="GO" id="GO:0044780">
    <property type="term" value="P:bacterial-type flagellum assembly"/>
    <property type="evidence" value="ECO:0007669"/>
    <property type="project" value="UniProtKB-UniRule"/>
</dbReference>
<keyword evidence="8 10" id="KW-0975">Bacterial flagellum</keyword>